<dbReference type="GO" id="GO:0006310">
    <property type="term" value="P:DNA recombination"/>
    <property type="evidence" value="ECO:0007669"/>
    <property type="project" value="UniProtKB-KW"/>
</dbReference>
<feature type="domain" description="Helitron helicase-like" evidence="4">
    <location>
        <begin position="377"/>
        <end position="558"/>
    </location>
</feature>
<evidence type="ECO:0000256" key="2">
    <source>
        <dbReference type="SAM" id="MobiDB-lite"/>
    </source>
</evidence>
<reference evidence="5" key="1">
    <citation type="journal article" date="2022" name="Cell">
        <title>Repeat-based holocentromeres influence genome architecture and karyotype evolution.</title>
        <authorList>
            <person name="Hofstatter P.G."/>
            <person name="Thangavel G."/>
            <person name="Lux T."/>
            <person name="Neumann P."/>
            <person name="Vondrak T."/>
            <person name="Novak P."/>
            <person name="Zhang M."/>
            <person name="Costa L."/>
            <person name="Castellani M."/>
            <person name="Scott A."/>
            <person name="Toegelov H."/>
            <person name="Fuchs J."/>
            <person name="Mata-Sucre Y."/>
            <person name="Dias Y."/>
            <person name="Vanzela A.L.L."/>
            <person name="Huettel B."/>
            <person name="Almeida C.C.S."/>
            <person name="Simkova H."/>
            <person name="Souza G."/>
            <person name="Pedrosa-Harand A."/>
            <person name="Macas J."/>
            <person name="Mayer K.F.X."/>
            <person name="Houben A."/>
            <person name="Marques A."/>
        </authorList>
    </citation>
    <scope>NUCLEOTIDE SEQUENCE</scope>
    <source>
        <strain evidence="5">RhyBre1mFocal</strain>
    </source>
</reference>
<dbReference type="AlphaFoldDB" id="A0A9Q0HKF7"/>
<evidence type="ECO:0000259" key="4">
    <source>
        <dbReference type="Pfam" id="PF14214"/>
    </source>
</evidence>
<dbReference type="Pfam" id="PF14214">
    <property type="entry name" value="Helitron_like_N"/>
    <property type="match status" value="1"/>
</dbReference>
<keyword evidence="1" id="KW-0067">ATP-binding</keyword>
<sequence length="1130" mass="126915">MRRGTRFAVGLHHEPYNDSTPLDDIDDATRRHRLATYGHAQTFTSPASSLSEQSIDGCSSDSSLITTPETPPAVPVPDLGNRPSYHDFGDLSEMCPKCHALYWYDERCRRESRVGSPVYNLCCRGGKVVLDNLNPTPSPLSELLDPLGGPDSRHFLDNIRMYNSMFAFTSMGVQVDERINAGHAPYVFRVSGQLCHLIGSLLPLDDEPPRFAQLYMYDTQNEISNRLGLFSTDDSLSAPRSHIVQALSAMLGQHNCYVQAFRSVRERILADPDDNLHLRIVAHRSGDDRQYAAPAASEVVGLVVGDLDTTHHDRDIIVQRRSGLLQRISSLHPSYMPFQYPLVFAHGEDGFHLNIEYSTTAPSTSSSVRQHVTMNEYYCYRLHVRAIGCNILLKCSRLLQQIAVDMYACVEQSRLSFVRANQATLRSETYNNVRNAVVNSDMFGDTIGRRVILPASHVGSPRYMFQNYQDAVAICKHLGTPHLFITFTSNPAWPEITRNLFPGQRAADRPDLVCRIFRMKLNLMVRDFRDGRFFGPVSAYERVWRYRLQGDRLARMHFVHPTAGDVYYVRMLLNYVHGASSFQHLRTANGVLYPTFKEACNALGLLNNNTEWVATMQEAAAMASSPQLRCLFVDILLFSEIADASELWASCWEYLGDDVIQRIRHDNNNPEMTINPVILKDHILYELEDILFHRGYTLNHVHLPVPSEPRTNYHQNRLLAEQYSFNTIELRHQIPHLMAGLNNEQRIIFDAVLQSVVSQYGKLFFVYGHGGTGKTFLWRVLTAYLRGQGKIVLAVASSGLSSLLLQEDTELLATLAAWLLAVGDGQAQTIKLYDSSEPDWIQIPDEFLITSSGNPEQAIIDAVYTDFQHKFQDDMYLQQRAVITPKNSHANILNDVVLRQVPGQQHDYYSFDTIGASETLPEDIHTIFGPDILAAITSGYRIRVHVRDQTGAAEFVLLGKTGEMIVGTDAVTLKAEQDRQQDNRAAPTLLAILNKAYLFTISGKQPGGYEANRSYTVTRHNQVPEDMLPLLPQPILLLQYPPAQQQNVAAPTVPVTPASEQHQPTSAQPTTITLQNTEESTQKRSAPDTEDPPMASTKTVRRKLEFGPSPSDETQRSASHTAEAESTAEK</sequence>
<dbReference type="GO" id="GO:0016787">
    <property type="term" value="F:hydrolase activity"/>
    <property type="evidence" value="ECO:0007669"/>
    <property type="project" value="UniProtKB-KW"/>
</dbReference>
<dbReference type="Proteomes" id="UP001151287">
    <property type="component" value="Unassembled WGS sequence"/>
</dbReference>
<dbReference type="EMBL" id="JAMQYH010000004">
    <property type="protein sequence ID" value="KAJ1688785.1"/>
    <property type="molecule type" value="Genomic_DNA"/>
</dbReference>
<name>A0A9Q0HKF7_9POAL</name>
<dbReference type="Pfam" id="PF05970">
    <property type="entry name" value="PIF1"/>
    <property type="match status" value="1"/>
</dbReference>
<comment type="caution">
    <text evidence="5">The sequence shown here is derived from an EMBL/GenBank/DDBJ whole genome shotgun (WGS) entry which is preliminary data.</text>
</comment>
<dbReference type="SUPFAM" id="SSF52540">
    <property type="entry name" value="P-loop containing nucleoside triphosphate hydrolases"/>
    <property type="match status" value="1"/>
</dbReference>
<dbReference type="PANTHER" id="PTHR45786">
    <property type="entry name" value="DNA BINDING PROTEIN-LIKE"/>
    <property type="match status" value="1"/>
</dbReference>
<evidence type="ECO:0000259" key="3">
    <source>
        <dbReference type="Pfam" id="PF05970"/>
    </source>
</evidence>
<feature type="domain" description="DNA helicase Pif1-like DEAD-box helicase" evidence="3">
    <location>
        <begin position="741"/>
        <end position="807"/>
    </location>
</feature>
<dbReference type="Gene3D" id="3.40.50.300">
    <property type="entry name" value="P-loop containing nucleotide triphosphate hydrolases"/>
    <property type="match status" value="1"/>
</dbReference>
<dbReference type="InterPro" id="IPR025476">
    <property type="entry name" value="Helitron_helicase-like"/>
</dbReference>
<comment type="catalytic activity">
    <reaction evidence="1">
        <text>ATP + H2O = ADP + phosphate + H(+)</text>
        <dbReference type="Rhea" id="RHEA:13065"/>
        <dbReference type="ChEBI" id="CHEBI:15377"/>
        <dbReference type="ChEBI" id="CHEBI:15378"/>
        <dbReference type="ChEBI" id="CHEBI:30616"/>
        <dbReference type="ChEBI" id="CHEBI:43474"/>
        <dbReference type="ChEBI" id="CHEBI:456216"/>
        <dbReference type="EC" id="5.6.2.3"/>
    </reaction>
</comment>
<keyword evidence="1" id="KW-0378">Hydrolase</keyword>
<dbReference type="InterPro" id="IPR012340">
    <property type="entry name" value="NA-bd_OB-fold"/>
</dbReference>
<dbReference type="OrthoDB" id="1900198at2759"/>
<feature type="compositionally biased region" description="Polar residues" evidence="2">
    <location>
        <begin position="43"/>
        <end position="65"/>
    </location>
</feature>
<comment type="similarity">
    <text evidence="1">Belongs to the helicase family.</text>
</comment>
<keyword evidence="6" id="KW-1185">Reference proteome</keyword>
<dbReference type="GO" id="GO:0043139">
    <property type="term" value="F:5'-3' DNA helicase activity"/>
    <property type="evidence" value="ECO:0007669"/>
    <property type="project" value="UniProtKB-EC"/>
</dbReference>
<dbReference type="InterPro" id="IPR027417">
    <property type="entry name" value="P-loop_NTPase"/>
</dbReference>
<evidence type="ECO:0000256" key="1">
    <source>
        <dbReference type="RuleBase" id="RU363044"/>
    </source>
</evidence>
<comment type="cofactor">
    <cofactor evidence="1">
        <name>Mg(2+)</name>
        <dbReference type="ChEBI" id="CHEBI:18420"/>
    </cofactor>
</comment>
<feature type="compositionally biased region" description="Low complexity" evidence="2">
    <location>
        <begin position="1117"/>
        <end position="1130"/>
    </location>
</feature>
<evidence type="ECO:0000313" key="6">
    <source>
        <dbReference type="Proteomes" id="UP001151287"/>
    </source>
</evidence>
<dbReference type="GO" id="GO:0000723">
    <property type="term" value="P:telomere maintenance"/>
    <property type="evidence" value="ECO:0007669"/>
    <property type="project" value="InterPro"/>
</dbReference>
<keyword evidence="1" id="KW-0227">DNA damage</keyword>
<dbReference type="GO" id="GO:0005524">
    <property type="term" value="F:ATP binding"/>
    <property type="evidence" value="ECO:0007669"/>
    <property type="project" value="UniProtKB-KW"/>
</dbReference>
<dbReference type="InterPro" id="IPR010285">
    <property type="entry name" value="DNA_helicase_pif1-like_DEAD"/>
</dbReference>
<keyword evidence="1" id="KW-0234">DNA repair</keyword>
<accession>A0A9Q0HKF7</accession>
<feature type="region of interest" description="Disordered" evidence="2">
    <location>
        <begin position="1048"/>
        <end position="1130"/>
    </location>
</feature>
<dbReference type="GO" id="GO:0006281">
    <property type="term" value="P:DNA repair"/>
    <property type="evidence" value="ECO:0007669"/>
    <property type="project" value="UniProtKB-KW"/>
</dbReference>
<feature type="compositionally biased region" description="Polar residues" evidence="2">
    <location>
        <begin position="1058"/>
        <end position="1079"/>
    </location>
</feature>
<dbReference type="PANTHER" id="PTHR45786:SF74">
    <property type="entry name" value="ATP-DEPENDENT DNA HELICASE"/>
    <property type="match status" value="1"/>
</dbReference>
<dbReference type="Gene3D" id="2.40.50.140">
    <property type="entry name" value="Nucleic acid-binding proteins"/>
    <property type="match status" value="1"/>
</dbReference>
<organism evidence="5 6">
    <name type="scientific">Rhynchospora breviuscula</name>
    <dbReference type="NCBI Taxonomy" id="2022672"/>
    <lineage>
        <taxon>Eukaryota</taxon>
        <taxon>Viridiplantae</taxon>
        <taxon>Streptophyta</taxon>
        <taxon>Embryophyta</taxon>
        <taxon>Tracheophyta</taxon>
        <taxon>Spermatophyta</taxon>
        <taxon>Magnoliopsida</taxon>
        <taxon>Liliopsida</taxon>
        <taxon>Poales</taxon>
        <taxon>Cyperaceae</taxon>
        <taxon>Cyperoideae</taxon>
        <taxon>Rhynchosporeae</taxon>
        <taxon>Rhynchospora</taxon>
    </lineage>
</organism>
<proteinExistence type="inferred from homology"/>
<evidence type="ECO:0000313" key="5">
    <source>
        <dbReference type="EMBL" id="KAJ1688785.1"/>
    </source>
</evidence>
<dbReference type="EC" id="5.6.2.3" evidence="1"/>
<feature type="region of interest" description="Disordered" evidence="2">
    <location>
        <begin position="43"/>
        <end position="80"/>
    </location>
</feature>
<keyword evidence="1" id="KW-0547">Nucleotide-binding</keyword>
<keyword evidence="1" id="KW-0233">DNA recombination</keyword>
<keyword evidence="1" id="KW-0347">Helicase</keyword>
<gene>
    <name evidence="5" type="ORF">LUZ63_012940</name>
</gene>
<protein>
    <recommendedName>
        <fullName evidence="1">ATP-dependent DNA helicase</fullName>
        <ecNumber evidence="1">5.6.2.3</ecNumber>
    </recommendedName>
</protein>